<dbReference type="OrthoDB" id="1743261at2759"/>
<evidence type="ECO:0000256" key="6">
    <source>
        <dbReference type="SAM" id="MobiDB-lite"/>
    </source>
</evidence>
<dbReference type="GO" id="GO:0090575">
    <property type="term" value="C:RNA polymerase II transcription regulator complex"/>
    <property type="evidence" value="ECO:0007669"/>
    <property type="project" value="TreeGrafter"/>
</dbReference>
<dbReference type="CDD" id="cd14660">
    <property type="entry name" value="E2F_DD"/>
    <property type="match status" value="1"/>
</dbReference>
<dbReference type="InterPro" id="IPR036390">
    <property type="entry name" value="WH_DNA-bd_sf"/>
</dbReference>
<comment type="subcellular location">
    <subcellularLocation>
        <location evidence="5">Nucleus</location>
    </subcellularLocation>
</comment>
<accession>A0A3P9DCK5</accession>
<dbReference type="FunFam" id="1.10.10.10:FF:000008">
    <property type="entry name" value="E2F transcription factor 1"/>
    <property type="match status" value="1"/>
</dbReference>
<evidence type="ECO:0000256" key="1">
    <source>
        <dbReference type="ARBA" id="ARBA00010940"/>
    </source>
</evidence>
<dbReference type="Ensembl" id="ENSMZET00005032909.1">
    <property type="protein sequence ID" value="ENSMZEP00005031876.1"/>
    <property type="gene ID" value="ENSMZEG00005023779.1"/>
</dbReference>
<dbReference type="PANTHER" id="PTHR12081">
    <property type="entry name" value="TRANSCRIPTION FACTOR E2F"/>
    <property type="match status" value="1"/>
</dbReference>
<evidence type="ECO:0000313" key="9">
    <source>
        <dbReference type="Proteomes" id="UP000265160"/>
    </source>
</evidence>
<feature type="region of interest" description="Disordered" evidence="6">
    <location>
        <begin position="237"/>
        <end position="267"/>
    </location>
</feature>
<evidence type="ECO:0000313" key="8">
    <source>
        <dbReference type="Ensembl" id="ENSMZEP00005031876.1"/>
    </source>
</evidence>
<dbReference type="InterPro" id="IPR015633">
    <property type="entry name" value="E2F"/>
</dbReference>
<evidence type="ECO:0000256" key="4">
    <source>
        <dbReference type="ARBA" id="ARBA00023163"/>
    </source>
</evidence>
<evidence type="ECO:0000256" key="2">
    <source>
        <dbReference type="ARBA" id="ARBA00023015"/>
    </source>
</evidence>
<dbReference type="STRING" id="106582.ENSMZEP00005031876"/>
<dbReference type="InterPro" id="IPR032198">
    <property type="entry name" value="E2F_CC-MB"/>
</dbReference>
<dbReference type="Proteomes" id="UP000265160">
    <property type="component" value="Unplaced"/>
</dbReference>
<reference evidence="8" key="2">
    <citation type="submission" date="2025-09" db="UniProtKB">
        <authorList>
            <consortium name="Ensembl"/>
        </authorList>
    </citation>
    <scope>IDENTIFICATION</scope>
</reference>
<organism evidence="8 9">
    <name type="scientific">Maylandia zebra</name>
    <name type="common">zebra mbuna</name>
    <dbReference type="NCBI Taxonomy" id="106582"/>
    <lineage>
        <taxon>Eukaryota</taxon>
        <taxon>Metazoa</taxon>
        <taxon>Chordata</taxon>
        <taxon>Craniata</taxon>
        <taxon>Vertebrata</taxon>
        <taxon>Euteleostomi</taxon>
        <taxon>Actinopterygii</taxon>
        <taxon>Neopterygii</taxon>
        <taxon>Teleostei</taxon>
        <taxon>Neoteleostei</taxon>
        <taxon>Acanthomorphata</taxon>
        <taxon>Ovalentaria</taxon>
        <taxon>Cichlomorphae</taxon>
        <taxon>Cichliformes</taxon>
        <taxon>Cichlidae</taxon>
        <taxon>African cichlids</taxon>
        <taxon>Pseudocrenilabrinae</taxon>
        <taxon>Haplochromini</taxon>
        <taxon>Maylandia</taxon>
        <taxon>Maylandia zebra complex</taxon>
    </lineage>
</organism>
<dbReference type="GeneTree" id="ENSGT00940000156252"/>
<name>A0A3P9DCK5_9CICH</name>
<sequence>MDPEDSPHSPDEDTSMPEQHPKYKRSQRSLHVLTTKFVQLLQESKSGELDLRDAVRALAVGQKRRIYDITNVLEGIGLIMKISKSNVKWIGHTLGENTQLLANRLVELKSDVKGLEQMECVLDQQKLWVEQSIKNITEDCRNLTYVNHEDICNCFCGHTLLAVQAPPGTQLDVPIPKAVQNCPARYQIHLKSARGPIDVVLLNKCSVSSAPVVLPVPPAEEILQSASLALSAWREENSKVSNKTDESKTPDPSNQRQDQTEPPRGILNTNLITKLLSSEDYTCDLDEREGICDLFDIPMLKACGYMS</sequence>
<reference evidence="8" key="1">
    <citation type="submission" date="2025-08" db="UniProtKB">
        <authorList>
            <consortium name="Ensembl"/>
        </authorList>
    </citation>
    <scope>IDENTIFICATION</scope>
</reference>
<dbReference type="Gene3D" id="1.10.10.10">
    <property type="entry name" value="Winged helix-like DNA-binding domain superfamily/Winged helix DNA-binding domain"/>
    <property type="match status" value="1"/>
</dbReference>
<dbReference type="GO" id="GO:0000978">
    <property type="term" value="F:RNA polymerase II cis-regulatory region sequence-specific DNA binding"/>
    <property type="evidence" value="ECO:0007669"/>
    <property type="project" value="InterPro"/>
</dbReference>
<dbReference type="GeneID" id="101479954"/>
<feature type="compositionally biased region" description="Basic and acidic residues" evidence="6">
    <location>
        <begin position="237"/>
        <end position="249"/>
    </location>
</feature>
<keyword evidence="4 5" id="KW-0804">Transcription</keyword>
<dbReference type="Gene3D" id="6.10.250.540">
    <property type="match status" value="1"/>
</dbReference>
<dbReference type="RefSeq" id="XP_012772387.1">
    <property type="nucleotide sequence ID" value="XM_012916933.1"/>
</dbReference>
<dbReference type="KEGG" id="mze:101479954"/>
<keyword evidence="5" id="KW-0539">Nucleus</keyword>
<dbReference type="PANTHER" id="PTHR12081:SF18">
    <property type="entry name" value="TRANSCRIPTION FACTOR E2F2-RELATED"/>
    <property type="match status" value="1"/>
</dbReference>
<dbReference type="Pfam" id="PF16421">
    <property type="entry name" value="E2F_CC-MB"/>
    <property type="match status" value="1"/>
</dbReference>
<evidence type="ECO:0000256" key="5">
    <source>
        <dbReference type="RuleBase" id="RU003796"/>
    </source>
</evidence>
<feature type="domain" description="E2F/DP family winged-helix DNA-binding" evidence="7">
    <location>
        <begin position="25"/>
        <end position="91"/>
    </location>
</feature>
<feature type="region of interest" description="Disordered" evidence="6">
    <location>
        <begin position="1"/>
        <end position="26"/>
    </location>
</feature>
<dbReference type="GO" id="GO:0000981">
    <property type="term" value="F:DNA-binding transcription factor activity, RNA polymerase II-specific"/>
    <property type="evidence" value="ECO:0007669"/>
    <property type="project" value="TreeGrafter"/>
</dbReference>
<dbReference type="GO" id="GO:0046983">
    <property type="term" value="F:protein dimerization activity"/>
    <property type="evidence" value="ECO:0007669"/>
    <property type="project" value="InterPro"/>
</dbReference>
<dbReference type="SMART" id="SM01372">
    <property type="entry name" value="E2F_TDP"/>
    <property type="match status" value="1"/>
</dbReference>
<dbReference type="InterPro" id="IPR003316">
    <property type="entry name" value="E2F_WHTH_DNA-bd_dom"/>
</dbReference>
<dbReference type="SUPFAM" id="SSF144074">
    <property type="entry name" value="E2F-DP heterodimerization region"/>
    <property type="match status" value="1"/>
</dbReference>
<protein>
    <submittedName>
        <fullName evidence="8">E2F transcription factor 4</fullName>
    </submittedName>
</protein>
<keyword evidence="3 5" id="KW-0238">DNA-binding</keyword>
<evidence type="ECO:0000259" key="7">
    <source>
        <dbReference type="SMART" id="SM01372"/>
    </source>
</evidence>
<dbReference type="RefSeq" id="XP_012772386.1">
    <property type="nucleotide sequence ID" value="XM_012916932.1"/>
</dbReference>
<keyword evidence="9" id="KW-1185">Reference proteome</keyword>
<dbReference type="SUPFAM" id="SSF46785">
    <property type="entry name" value="Winged helix' DNA-binding domain"/>
    <property type="match status" value="1"/>
</dbReference>
<proteinExistence type="inferred from homology"/>
<dbReference type="AlphaFoldDB" id="A0A3P9DCK5"/>
<feature type="compositionally biased region" description="Basic and acidic residues" evidence="6">
    <location>
        <begin position="1"/>
        <end position="11"/>
    </location>
</feature>
<dbReference type="Pfam" id="PF02319">
    <property type="entry name" value="WHD_E2F_TDP"/>
    <property type="match status" value="1"/>
</dbReference>
<keyword evidence="2 5" id="KW-0805">Transcription regulation</keyword>
<comment type="similarity">
    <text evidence="1 5">Belongs to the E2F/DP family.</text>
</comment>
<evidence type="ECO:0000256" key="3">
    <source>
        <dbReference type="ARBA" id="ARBA00023125"/>
    </source>
</evidence>
<dbReference type="InterPro" id="IPR036388">
    <property type="entry name" value="WH-like_DNA-bd_sf"/>
</dbReference>
<dbReference type="InterPro" id="IPR037241">
    <property type="entry name" value="E2F-DP_heterodim"/>
</dbReference>